<dbReference type="InterPro" id="IPR057666">
    <property type="entry name" value="DrpA_SLOG"/>
</dbReference>
<dbReference type="PANTHER" id="PTHR43022">
    <property type="entry name" value="PROTEIN SMF"/>
    <property type="match status" value="1"/>
</dbReference>
<reference evidence="3" key="1">
    <citation type="submission" date="2020-11" db="EMBL/GenBank/DDBJ databases">
        <authorList>
            <person name="Tran Van P."/>
        </authorList>
    </citation>
    <scope>NUCLEOTIDE SEQUENCE</scope>
</reference>
<dbReference type="SUPFAM" id="SSF102405">
    <property type="entry name" value="MCP/YpsA-like"/>
    <property type="match status" value="1"/>
</dbReference>
<evidence type="ECO:0000313" key="3">
    <source>
        <dbReference type="EMBL" id="CAD7238509.1"/>
    </source>
</evidence>
<dbReference type="Pfam" id="PF02481">
    <property type="entry name" value="DNA_processg_A"/>
    <property type="match status" value="1"/>
</dbReference>
<accession>A0A7R9A0E6</accession>
<gene>
    <name evidence="3" type="ORF">CTOB1V02_LOCUS16324</name>
</gene>
<evidence type="ECO:0000259" key="2">
    <source>
        <dbReference type="Pfam" id="PF02481"/>
    </source>
</evidence>
<dbReference type="InterPro" id="IPR003488">
    <property type="entry name" value="DprA"/>
</dbReference>
<feature type="non-terminal residue" evidence="3">
    <location>
        <position position="1"/>
    </location>
</feature>
<dbReference type="OrthoDB" id="6411900at2759"/>
<name>A0A7R9A0E6_9CRUS</name>
<comment type="similarity">
    <text evidence="1">Belongs to the DprA/Smf family.</text>
</comment>
<evidence type="ECO:0000256" key="1">
    <source>
        <dbReference type="ARBA" id="ARBA00006525"/>
    </source>
</evidence>
<dbReference type="Gene3D" id="3.40.50.450">
    <property type="match status" value="1"/>
</dbReference>
<dbReference type="PANTHER" id="PTHR43022:SF1">
    <property type="entry name" value="PROTEIN SMF"/>
    <property type="match status" value="1"/>
</dbReference>
<dbReference type="EMBL" id="OB702747">
    <property type="protein sequence ID" value="CAD7238509.1"/>
    <property type="molecule type" value="Genomic_DNA"/>
</dbReference>
<feature type="domain" description="Smf/DprA SLOG" evidence="2">
    <location>
        <begin position="35"/>
        <end position="242"/>
    </location>
</feature>
<organism evidence="3">
    <name type="scientific">Cyprideis torosa</name>
    <dbReference type="NCBI Taxonomy" id="163714"/>
    <lineage>
        <taxon>Eukaryota</taxon>
        <taxon>Metazoa</taxon>
        <taxon>Ecdysozoa</taxon>
        <taxon>Arthropoda</taxon>
        <taxon>Crustacea</taxon>
        <taxon>Oligostraca</taxon>
        <taxon>Ostracoda</taxon>
        <taxon>Podocopa</taxon>
        <taxon>Podocopida</taxon>
        <taxon>Cytherocopina</taxon>
        <taxon>Cytheroidea</taxon>
        <taxon>Cytherideidae</taxon>
        <taxon>Cyprideis</taxon>
    </lineage>
</organism>
<dbReference type="AlphaFoldDB" id="A0A7R9A0E6"/>
<dbReference type="NCBIfam" id="TIGR00732">
    <property type="entry name" value="dprA"/>
    <property type="match status" value="1"/>
</dbReference>
<proteinExistence type="inferred from homology"/>
<sequence>KAGLNQRQLSGKISGKQADIAADLNWLSHDKHYILPITSEQYPSLLRAIDDPPPLIYVVGDPNLLSYPQLAVVGSRNATRAGIANAEAFSLHLASAGLGITSGLALGIDTAAHRGALKADGITLAVAGTGLDGVYPARNRSLAEEIARTGALISEFPIGTRPSPENFPRRNRIISGLSLGTLVIEAAAKSGSLITARLASEQGREVFAIPGSIHNPLARGCHQLIRQGAKLVETGDDILEELAAILNLDALNVVEKTAPECPGTEEKLDEDHK</sequence>
<protein>
    <recommendedName>
        <fullName evidence="2">Smf/DprA SLOG domain-containing protein</fullName>
    </recommendedName>
</protein>
<feature type="non-terminal residue" evidence="3">
    <location>
        <position position="273"/>
    </location>
</feature>